<feature type="domain" description="DUF4378" evidence="2">
    <location>
        <begin position="840"/>
        <end position="1003"/>
    </location>
</feature>
<feature type="compositionally biased region" description="Basic residues" evidence="1">
    <location>
        <begin position="38"/>
        <end position="49"/>
    </location>
</feature>
<name>A0A5N6QWC8_9ROSI</name>
<feature type="region of interest" description="Disordered" evidence="1">
    <location>
        <begin position="456"/>
        <end position="512"/>
    </location>
</feature>
<feature type="compositionally biased region" description="Polar residues" evidence="1">
    <location>
        <begin position="497"/>
        <end position="509"/>
    </location>
</feature>
<reference evidence="3 4" key="1">
    <citation type="submission" date="2019-06" db="EMBL/GenBank/DDBJ databases">
        <title>A chromosomal-level reference genome of Carpinus fangiana (Coryloideae, Betulaceae).</title>
        <authorList>
            <person name="Yang X."/>
            <person name="Wang Z."/>
            <person name="Zhang L."/>
            <person name="Hao G."/>
            <person name="Liu J."/>
            <person name="Yang Y."/>
        </authorList>
    </citation>
    <scope>NUCLEOTIDE SEQUENCE [LARGE SCALE GENOMIC DNA]</scope>
    <source>
        <strain evidence="3">Cfa_2016G</strain>
        <tissue evidence="3">Leaf</tissue>
    </source>
</reference>
<feature type="region of interest" description="Disordered" evidence="1">
    <location>
        <begin position="573"/>
        <end position="593"/>
    </location>
</feature>
<feature type="region of interest" description="Disordered" evidence="1">
    <location>
        <begin position="624"/>
        <end position="656"/>
    </location>
</feature>
<evidence type="ECO:0000313" key="3">
    <source>
        <dbReference type="EMBL" id="KAE8021819.1"/>
    </source>
</evidence>
<gene>
    <name evidence="3" type="ORF">FH972_007677</name>
</gene>
<feature type="compositionally biased region" description="Polar residues" evidence="1">
    <location>
        <begin position="468"/>
        <end position="486"/>
    </location>
</feature>
<dbReference type="PANTHER" id="PTHR31680">
    <property type="entry name" value="LONGIFOLIA PROTEIN"/>
    <property type="match status" value="1"/>
</dbReference>
<feature type="compositionally biased region" description="Polar residues" evidence="1">
    <location>
        <begin position="316"/>
        <end position="332"/>
    </location>
</feature>
<dbReference type="InterPro" id="IPR025486">
    <property type="entry name" value="DUF4378"/>
</dbReference>
<feature type="region of interest" description="Disordered" evidence="1">
    <location>
        <begin position="211"/>
        <end position="232"/>
    </location>
</feature>
<feature type="region of interest" description="Disordered" evidence="1">
    <location>
        <begin position="38"/>
        <end position="119"/>
    </location>
</feature>
<dbReference type="OrthoDB" id="769613at2759"/>
<feature type="compositionally biased region" description="Polar residues" evidence="1">
    <location>
        <begin position="109"/>
        <end position="119"/>
    </location>
</feature>
<organism evidence="3 4">
    <name type="scientific">Carpinus fangiana</name>
    <dbReference type="NCBI Taxonomy" id="176857"/>
    <lineage>
        <taxon>Eukaryota</taxon>
        <taxon>Viridiplantae</taxon>
        <taxon>Streptophyta</taxon>
        <taxon>Embryophyta</taxon>
        <taxon>Tracheophyta</taxon>
        <taxon>Spermatophyta</taxon>
        <taxon>Magnoliopsida</taxon>
        <taxon>eudicotyledons</taxon>
        <taxon>Gunneridae</taxon>
        <taxon>Pentapetalae</taxon>
        <taxon>rosids</taxon>
        <taxon>fabids</taxon>
        <taxon>Fagales</taxon>
        <taxon>Betulaceae</taxon>
        <taxon>Carpinus</taxon>
    </lineage>
</organism>
<feature type="region of interest" description="Disordered" evidence="1">
    <location>
        <begin position="316"/>
        <end position="403"/>
    </location>
</feature>
<feature type="compositionally biased region" description="Low complexity" evidence="1">
    <location>
        <begin position="89"/>
        <end position="103"/>
    </location>
</feature>
<feature type="compositionally biased region" description="Basic and acidic residues" evidence="1">
    <location>
        <begin position="456"/>
        <end position="465"/>
    </location>
</feature>
<dbReference type="GO" id="GO:0051513">
    <property type="term" value="P:regulation of monopolar cell growth"/>
    <property type="evidence" value="ECO:0007669"/>
    <property type="project" value="InterPro"/>
</dbReference>
<feature type="compositionally biased region" description="Basic and acidic residues" evidence="1">
    <location>
        <begin position="212"/>
        <end position="229"/>
    </location>
</feature>
<dbReference type="Proteomes" id="UP000327013">
    <property type="component" value="Chromosome 3"/>
</dbReference>
<evidence type="ECO:0000313" key="4">
    <source>
        <dbReference type="Proteomes" id="UP000327013"/>
    </source>
</evidence>
<dbReference type="Pfam" id="PF14309">
    <property type="entry name" value="DUF4378"/>
    <property type="match status" value="1"/>
</dbReference>
<evidence type="ECO:0000259" key="2">
    <source>
        <dbReference type="Pfam" id="PF14309"/>
    </source>
</evidence>
<protein>
    <recommendedName>
        <fullName evidence="2">DUF4378 domain-containing protein</fullName>
    </recommendedName>
</protein>
<dbReference type="AlphaFoldDB" id="A0A5N6QWC8"/>
<sequence length="1026" mass="115124">MSARLLRSLTDENQDLQKQIGCMNGIFQLFDRHHFLNGRRKKSHSRKRIPPGQNGNRATQPDGALQRATENDRKKSVKKKERVSKESSKTSFSSSSCSSSFSSIDQHNRTAQSEASSFNQPIFLETPTRPMNKPNNAPLQLSQRSPDIRYVVKDSIYRDGRALSVKTAGKEEAVVSTLVCIDSPRPLQPPKPVKPRASGLDDSFRILAKPRNYQEEKDGRMRSSTKDAPRLSYDGRLSQDACKSTIKLKELPRLSLDSRERSIRGFASETKSSFLVKDLQRRNVNSSNMLSQQQEPESTPRTSSVVAKLMGLEAFPQSTSTSENPSGIISSCRTEKSVPFSKASRTDGNKQNQISGSPRNSHKDPTLDRLKNVESVMRPTSASRFSTEPAPWRQPDGSRGSQQTAFKYEEGTPKASNSSLSVYGEIEQRLAKLEFKKSGKDLRALKQILETMQKKKEALDTKREQAPNFGSQTSNSSGSHQTSNLASPRKLQHKDPISSTVKGSHSPKSYKSPAVIMKPVNLIRRTCDHASNIIPAESISGLCKPGDTADWRKVGMRSAKDLTPRSNHLKDHFSPLSCSTDKRTHARTSKSTSALKVPGHIIGEKNTCSITVSPRLQQRNFRLQQQSPHTISLSDSSKTISQCTRQPTGSNSPGRKIRLKSHSLQQCNDQLSKTSSDMRDLSHQGDTISLQSESYIDTEVTSTNQSDKINTTFFQQYCQKQENPEGFGKDRSMLEPAIATLEQPSPVSVLDATFYRDESPSPVKKISNAFQDYEPDEGEWNPRDLAQLQKTRQPRLRADIDDKKLDNIQNLVQNLQQIDCTEEDHIINYIAPLQEGTNSDHRYISEILLASGLLRDLDSGSMTVQLQVSGYPINYNVLLALEQTKASAGLLNDKQSDKRIIKSESAEKIQRLLIFDIVNEILARKLLLEGPPQQWFSTNKLPGRKTRGQQLLEELCSEVDQLQNINRWEDLMYQLMDWTDCHSEIPGVVLDVERLIFKDLITEIVYSEGIGRRGRPGRPCRKLLSM</sequence>
<feature type="compositionally biased region" description="Polar residues" evidence="1">
    <location>
        <begin position="349"/>
        <end position="359"/>
    </location>
</feature>
<evidence type="ECO:0000256" key="1">
    <source>
        <dbReference type="SAM" id="MobiDB-lite"/>
    </source>
</evidence>
<accession>A0A5N6QWC8</accession>
<dbReference type="EMBL" id="CM017323">
    <property type="protein sequence ID" value="KAE8021819.1"/>
    <property type="molecule type" value="Genomic_DNA"/>
</dbReference>
<dbReference type="PANTHER" id="PTHR31680:SF15">
    <property type="entry name" value="PROTEIN LONGIFOLIA 2"/>
    <property type="match status" value="1"/>
</dbReference>
<keyword evidence="4" id="KW-1185">Reference proteome</keyword>
<proteinExistence type="predicted"/>
<dbReference type="InterPro" id="IPR033334">
    <property type="entry name" value="LNG1/2"/>
</dbReference>
<feature type="compositionally biased region" description="Basic and acidic residues" evidence="1">
    <location>
        <begin position="361"/>
        <end position="372"/>
    </location>
</feature>
<feature type="compositionally biased region" description="Polar residues" evidence="1">
    <location>
        <begin position="627"/>
        <end position="653"/>
    </location>
</feature>